<keyword evidence="3" id="KW-1185">Reference proteome</keyword>
<dbReference type="CDD" id="cd02440">
    <property type="entry name" value="AdoMet_MTases"/>
    <property type="match status" value="1"/>
</dbReference>
<accession>B8J781</accession>
<keyword evidence="2" id="KW-0808">Transferase</keyword>
<dbReference type="InterPro" id="IPR041698">
    <property type="entry name" value="Methyltransf_25"/>
</dbReference>
<dbReference type="GO" id="GO:0032259">
    <property type="term" value="P:methylation"/>
    <property type="evidence" value="ECO:0007669"/>
    <property type="project" value="UniProtKB-KW"/>
</dbReference>
<sequence>MPKPFDEAHAATYDQHFAALAPMRDALQLVTGLALGELPAGARILCAGAGTGAELLYLAAAFPGWRFTAVDPSGPMLRRCRAKAEAAGVADRCRFHEGTVEELPGEAGDHDGATALLVSQFLVDRAAREAFFRAIAGRLRPGAPLVVADLAAPSLSGELIALWKRAWLHAGVPPEQVARMAETLAEQVAVLPPDEVAAIVAAGGFDEPLRCFQSILIHGWLARRSASP</sequence>
<evidence type="ECO:0000313" key="2">
    <source>
        <dbReference type="EMBL" id="ACL65271.1"/>
    </source>
</evidence>
<dbReference type="SUPFAM" id="SSF53335">
    <property type="entry name" value="S-adenosyl-L-methionine-dependent methyltransferases"/>
    <property type="match status" value="1"/>
</dbReference>
<protein>
    <submittedName>
        <fullName evidence="2">Methyltransferase type 11</fullName>
    </submittedName>
</protein>
<evidence type="ECO:0000313" key="3">
    <source>
        <dbReference type="Proteomes" id="UP000007089"/>
    </source>
</evidence>
<dbReference type="Proteomes" id="UP000007089">
    <property type="component" value="Chromosome"/>
</dbReference>
<evidence type="ECO:0000259" key="1">
    <source>
        <dbReference type="Pfam" id="PF13649"/>
    </source>
</evidence>
<dbReference type="HOGENOM" id="CLU_081790_0_0_7"/>
<proteinExistence type="predicted"/>
<reference evidence="2" key="1">
    <citation type="submission" date="2009-01" db="EMBL/GenBank/DDBJ databases">
        <title>Complete sequence of Anaeromyxobacter dehalogenans 2CP-1.</title>
        <authorList>
            <consortium name="US DOE Joint Genome Institute"/>
            <person name="Lucas S."/>
            <person name="Copeland A."/>
            <person name="Lapidus A."/>
            <person name="Glavina del Rio T."/>
            <person name="Dalin E."/>
            <person name="Tice H."/>
            <person name="Bruce D."/>
            <person name="Goodwin L."/>
            <person name="Pitluck S."/>
            <person name="Saunders E."/>
            <person name="Brettin T."/>
            <person name="Detter J.C."/>
            <person name="Han C."/>
            <person name="Larimer F."/>
            <person name="Land M."/>
            <person name="Hauser L."/>
            <person name="Kyrpides N."/>
            <person name="Ovchinnikova G."/>
            <person name="Beliaev A.S."/>
            <person name="Richardson P."/>
        </authorList>
    </citation>
    <scope>NUCLEOTIDE SEQUENCE</scope>
    <source>
        <strain evidence="2">2CP-1</strain>
    </source>
</reference>
<dbReference type="InterPro" id="IPR029063">
    <property type="entry name" value="SAM-dependent_MTases_sf"/>
</dbReference>
<dbReference type="KEGG" id="acp:A2cp1_1929"/>
<feature type="domain" description="Methyltransferase" evidence="1">
    <location>
        <begin position="44"/>
        <end position="142"/>
    </location>
</feature>
<dbReference type="EMBL" id="CP001359">
    <property type="protein sequence ID" value="ACL65271.1"/>
    <property type="molecule type" value="Genomic_DNA"/>
</dbReference>
<dbReference type="RefSeq" id="WP_012633185.1">
    <property type="nucleotide sequence ID" value="NC_011891.1"/>
</dbReference>
<dbReference type="GO" id="GO:0008168">
    <property type="term" value="F:methyltransferase activity"/>
    <property type="evidence" value="ECO:0007669"/>
    <property type="project" value="UniProtKB-KW"/>
</dbReference>
<organism evidence="2 3">
    <name type="scientific">Anaeromyxobacter dehalogenans (strain ATCC BAA-258 / DSM 21875 / 2CP-1)</name>
    <dbReference type="NCBI Taxonomy" id="455488"/>
    <lineage>
        <taxon>Bacteria</taxon>
        <taxon>Pseudomonadati</taxon>
        <taxon>Myxococcota</taxon>
        <taxon>Myxococcia</taxon>
        <taxon>Myxococcales</taxon>
        <taxon>Cystobacterineae</taxon>
        <taxon>Anaeromyxobacteraceae</taxon>
        <taxon>Anaeromyxobacter</taxon>
    </lineage>
</organism>
<gene>
    <name evidence="2" type="ordered locus">A2cp1_1929</name>
</gene>
<dbReference type="Pfam" id="PF13649">
    <property type="entry name" value="Methyltransf_25"/>
    <property type="match status" value="1"/>
</dbReference>
<name>B8J781_ANAD2</name>
<dbReference type="Gene3D" id="3.40.50.150">
    <property type="entry name" value="Vaccinia Virus protein VP39"/>
    <property type="match status" value="1"/>
</dbReference>
<dbReference type="AlphaFoldDB" id="B8J781"/>
<keyword evidence="2" id="KW-0489">Methyltransferase</keyword>